<dbReference type="EMBL" id="FNEK01000001">
    <property type="protein sequence ID" value="SDI25505.1"/>
    <property type="molecule type" value="Genomic_DNA"/>
</dbReference>
<gene>
    <name evidence="1" type="ORF">SAMN04488026_1001203</name>
</gene>
<evidence type="ECO:0008006" key="3">
    <source>
        <dbReference type="Google" id="ProtNLM"/>
    </source>
</evidence>
<dbReference type="Proteomes" id="UP000199382">
    <property type="component" value="Unassembled WGS sequence"/>
</dbReference>
<dbReference type="OrthoDB" id="894286at2"/>
<dbReference type="RefSeq" id="WP_093147611.1">
    <property type="nucleotide sequence ID" value="NZ_FNEK01000001.1"/>
</dbReference>
<organism evidence="1 2">
    <name type="scientific">Aliiruegeria lutimaris</name>
    <dbReference type="NCBI Taxonomy" id="571298"/>
    <lineage>
        <taxon>Bacteria</taxon>
        <taxon>Pseudomonadati</taxon>
        <taxon>Pseudomonadota</taxon>
        <taxon>Alphaproteobacteria</taxon>
        <taxon>Rhodobacterales</taxon>
        <taxon>Roseobacteraceae</taxon>
        <taxon>Aliiruegeria</taxon>
    </lineage>
</organism>
<keyword evidence="2" id="KW-1185">Reference proteome</keyword>
<sequence length="204" mass="22735">MPKQNRVLPTGEIVALTERGGFMGNRGVLHDDAGRLGTRRWTHRRWICCRLSFRGRQRQVMAPGAYTELFFLDEAVALAAGHRPCAECRRAAYDAYRAAWERAHGQAARADEIDRELHRDRLLPNRGQRRLTAEAGRLPDGTFILHCGRPVLLTAGRAYSFCPGGYEVTERPSPRTPVKVLTPASSLAVLAAGYHPELHRTAAV</sequence>
<accession>A0A1G8J2L0</accession>
<reference evidence="1 2" key="1">
    <citation type="submission" date="2016-10" db="EMBL/GenBank/DDBJ databases">
        <authorList>
            <person name="de Groot N.N."/>
        </authorList>
    </citation>
    <scope>NUCLEOTIDE SEQUENCE [LARGE SCALE GENOMIC DNA]</scope>
    <source>
        <strain evidence="1 2">DSM 25294</strain>
    </source>
</reference>
<name>A0A1G8J2L0_9RHOB</name>
<proteinExistence type="predicted"/>
<evidence type="ECO:0000313" key="1">
    <source>
        <dbReference type="EMBL" id="SDI25505.1"/>
    </source>
</evidence>
<protein>
    <recommendedName>
        <fullName evidence="3">Metal binding domain of Ada</fullName>
    </recommendedName>
</protein>
<evidence type="ECO:0000313" key="2">
    <source>
        <dbReference type="Proteomes" id="UP000199382"/>
    </source>
</evidence>
<dbReference type="AlphaFoldDB" id="A0A1G8J2L0"/>
<dbReference type="STRING" id="571298.SAMN04488026_1001203"/>